<dbReference type="Gene3D" id="3.40.630.30">
    <property type="match status" value="1"/>
</dbReference>
<dbReference type="AlphaFoldDB" id="A0A7C2YDH7"/>
<proteinExistence type="predicted"/>
<name>A0A7C2YDH7_9CREN</name>
<protein>
    <submittedName>
        <fullName evidence="1">N-acetyltransferase</fullName>
    </submittedName>
</protein>
<comment type="caution">
    <text evidence="1">The sequence shown here is derived from an EMBL/GenBank/DDBJ whole genome shotgun (WGS) entry which is preliminary data.</text>
</comment>
<dbReference type="Proteomes" id="UP000885664">
    <property type="component" value="Unassembled WGS sequence"/>
</dbReference>
<dbReference type="SUPFAM" id="SSF55729">
    <property type="entry name" value="Acyl-CoA N-acyltransferases (Nat)"/>
    <property type="match status" value="1"/>
</dbReference>
<accession>A0A7C2YDH7</accession>
<organism evidence="1">
    <name type="scientific">Fervidicoccus fontis</name>
    <dbReference type="NCBI Taxonomy" id="683846"/>
    <lineage>
        <taxon>Archaea</taxon>
        <taxon>Thermoproteota</taxon>
        <taxon>Thermoprotei</taxon>
        <taxon>Fervidicoccales</taxon>
        <taxon>Fervidicoccaceae</taxon>
        <taxon>Fervidicoccus</taxon>
    </lineage>
</organism>
<gene>
    <name evidence="1" type="ORF">ENO36_02230</name>
</gene>
<dbReference type="InterPro" id="IPR016181">
    <property type="entry name" value="Acyl_CoA_acyltransferase"/>
</dbReference>
<evidence type="ECO:0000313" key="1">
    <source>
        <dbReference type="EMBL" id="HEU97659.1"/>
    </source>
</evidence>
<reference evidence="1" key="1">
    <citation type="journal article" date="2020" name="mSystems">
        <title>Genome- and Community-Level Interaction Insights into Carbon Utilization and Element Cycling Functions of Hydrothermarchaeota in Hydrothermal Sediment.</title>
        <authorList>
            <person name="Zhou Z."/>
            <person name="Liu Y."/>
            <person name="Xu W."/>
            <person name="Pan J."/>
            <person name="Luo Z.H."/>
            <person name="Li M."/>
        </authorList>
    </citation>
    <scope>NUCLEOTIDE SEQUENCE [LARGE SCALE GENOMIC DNA]</scope>
    <source>
        <strain evidence="1">SpSt-1259</strain>
    </source>
</reference>
<dbReference type="EMBL" id="DSFE01000048">
    <property type="protein sequence ID" value="HEU97659.1"/>
    <property type="molecule type" value="Genomic_DNA"/>
</dbReference>
<sequence>MVKPPVPISVNEIPFKVEILEAFLHSSEDLVAGKEYVPKLYTTRQGEKIVFRLAKKEEAPIILETLKKLIDPQYDKDLYHIVAARTYAEVLAWTQARYKDEYVIVGVHDGELIGVWNARLMNKDVAVSLHSITFKRLGGIGTAGYAAKAEYAFEVLGVKEWWATFESPFGFRLGMYFRHFMKPYPEVQHELGGSPVFYMTADDWFNLHKKREELKPFFGTRPVPEDLLKKSYELRPPSKLEIEL</sequence>